<comment type="caution">
    <text evidence="2">The sequence shown here is derived from an EMBL/GenBank/DDBJ whole genome shotgun (WGS) entry which is preliminary data.</text>
</comment>
<accession>A0ABU1U871</accession>
<dbReference type="SUPFAM" id="SSF55174">
    <property type="entry name" value="Alpha-L RNA-binding motif"/>
    <property type="match status" value="1"/>
</dbReference>
<proteinExistence type="predicted"/>
<reference evidence="2 3" key="1">
    <citation type="submission" date="2023-07" db="EMBL/GenBank/DDBJ databases">
        <title>Sorghum-associated microbial communities from plants grown in Nebraska, USA.</title>
        <authorList>
            <person name="Schachtman D."/>
        </authorList>
    </citation>
    <scope>NUCLEOTIDE SEQUENCE [LARGE SCALE GENOMIC DNA]</scope>
    <source>
        <strain evidence="2 3">BE167</strain>
    </source>
</reference>
<keyword evidence="1" id="KW-0694">RNA-binding</keyword>
<dbReference type="PROSITE" id="PS50889">
    <property type="entry name" value="S4"/>
    <property type="match status" value="1"/>
</dbReference>
<dbReference type="RefSeq" id="WP_310050520.1">
    <property type="nucleotide sequence ID" value="NZ_JAVDVQ010000002.1"/>
</dbReference>
<dbReference type="InterPro" id="IPR036986">
    <property type="entry name" value="S4_RNA-bd_sf"/>
</dbReference>
<dbReference type="EMBL" id="JAVDVQ010000002">
    <property type="protein sequence ID" value="MDR7081391.1"/>
    <property type="molecule type" value="Genomic_DNA"/>
</dbReference>
<evidence type="ECO:0000313" key="2">
    <source>
        <dbReference type="EMBL" id="MDR7081391.1"/>
    </source>
</evidence>
<evidence type="ECO:0000313" key="3">
    <source>
        <dbReference type="Proteomes" id="UP001252243"/>
    </source>
</evidence>
<sequence length="78" mass="8443">MSNPEIEEVPIRDDMIRLGQLLKLASLVEDGVEAAELIKGGLVKVNGEIDERRGRQLHHGDTVTVNGRTVRISTPAGA</sequence>
<organism evidence="2 3">
    <name type="scientific">Arthrobacter ginsengisoli</name>
    <dbReference type="NCBI Taxonomy" id="1356565"/>
    <lineage>
        <taxon>Bacteria</taxon>
        <taxon>Bacillati</taxon>
        <taxon>Actinomycetota</taxon>
        <taxon>Actinomycetes</taxon>
        <taxon>Micrococcales</taxon>
        <taxon>Micrococcaceae</taxon>
        <taxon>Arthrobacter</taxon>
    </lineage>
</organism>
<dbReference type="CDD" id="cd00165">
    <property type="entry name" value="S4"/>
    <property type="match status" value="1"/>
</dbReference>
<dbReference type="Pfam" id="PF13275">
    <property type="entry name" value="S4_2"/>
    <property type="match status" value="1"/>
</dbReference>
<dbReference type="Gene3D" id="3.10.290.10">
    <property type="entry name" value="RNA-binding S4 domain"/>
    <property type="match status" value="1"/>
</dbReference>
<evidence type="ECO:0000256" key="1">
    <source>
        <dbReference type="PROSITE-ProRule" id="PRU00182"/>
    </source>
</evidence>
<protein>
    <submittedName>
        <fullName evidence="2">Ribosome-associated protein</fullName>
    </submittedName>
</protein>
<gene>
    <name evidence="2" type="ORF">J2X01_000668</name>
</gene>
<dbReference type="Proteomes" id="UP001252243">
    <property type="component" value="Unassembled WGS sequence"/>
</dbReference>
<name>A0ABU1U871_9MICC</name>
<keyword evidence="3" id="KW-1185">Reference proteome</keyword>